<proteinExistence type="predicted"/>
<organism evidence="1">
    <name type="scientific">Klebsiella oxytoca</name>
    <dbReference type="NCBI Taxonomy" id="571"/>
    <lineage>
        <taxon>Bacteria</taxon>
        <taxon>Pseudomonadati</taxon>
        <taxon>Pseudomonadota</taxon>
        <taxon>Gammaproteobacteria</taxon>
        <taxon>Enterobacterales</taxon>
        <taxon>Enterobacteriaceae</taxon>
        <taxon>Klebsiella/Raoultella group</taxon>
        <taxon>Klebsiella</taxon>
    </lineage>
</organism>
<reference evidence="1" key="1">
    <citation type="submission" date="2019-11" db="EMBL/GenBank/DDBJ databases">
        <authorList>
            <person name="Feng L."/>
        </authorList>
    </citation>
    <scope>NUCLEOTIDE SEQUENCE</scope>
    <source>
        <strain evidence="1">KOxytocaLFYP65</strain>
    </source>
</reference>
<protein>
    <recommendedName>
        <fullName evidence="2">Tetratricopeptide repeat protein</fullName>
    </recommendedName>
</protein>
<sequence>MLSAIWPRLPPLTTYIFGGNTMNDYLSLMEQARQAEDLRDWKTAAQLYTQAMAVSPKARTMRQRRERLNLQQRIDFCERNART</sequence>
<dbReference type="AlphaFoldDB" id="A0A6N2XTR0"/>
<evidence type="ECO:0000313" key="1">
    <source>
        <dbReference type="EMBL" id="VYT57871.1"/>
    </source>
</evidence>
<evidence type="ECO:0008006" key="2">
    <source>
        <dbReference type="Google" id="ProtNLM"/>
    </source>
</evidence>
<dbReference type="EMBL" id="CACRTM010000002">
    <property type="protein sequence ID" value="VYT57871.1"/>
    <property type="molecule type" value="Genomic_DNA"/>
</dbReference>
<accession>A0A6N2XTR0</accession>
<gene>
    <name evidence="1" type="ORF">KOLFYP65_01958</name>
</gene>
<name>A0A6N2XTR0_KLEOX</name>